<sequence length="147" mass="15773">MDGVHVSAAGEVDDGGNVQISAQRALIFSDEISLVGLGAEQAVGVLVGVHRYGVQAQVVTGPEHTNGNLSPVGYQHLVEFVVFHVRRSILSVIKSFKLLTEQKGRPPPAHRAAPSGGESQFISNYIHYNVHRSCLQAFLGHIAKLGR</sequence>
<proteinExistence type="predicted"/>
<reference evidence="1" key="1">
    <citation type="submission" date="2019-08" db="EMBL/GenBank/DDBJ databases">
        <authorList>
            <person name="Kucharzyk K."/>
            <person name="Murdoch R.W."/>
            <person name="Higgins S."/>
            <person name="Loffler F."/>
        </authorList>
    </citation>
    <scope>NUCLEOTIDE SEQUENCE</scope>
</reference>
<accession>A0A644ZK81</accession>
<evidence type="ECO:0000313" key="1">
    <source>
        <dbReference type="EMBL" id="MPM41286.1"/>
    </source>
</evidence>
<protein>
    <submittedName>
        <fullName evidence="1">Uncharacterized protein</fullName>
    </submittedName>
</protein>
<gene>
    <name evidence="1" type="ORF">SDC9_87936</name>
</gene>
<organism evidence="1">
    <name type="scientific">bioreactor metagenome</name>
    <dbReference type="NCBI Taxonomy" id="1076179"/>
    <lineage>
        <taxon>unclassified sequences</taxon>
        <taxon>metagenomes</taxon>
        <taxon>ecological metagenomes</taxon>
    </lineage>
</organism>
<dbReference type="EMBL" id="VSSQ01009314">
    <property type="protein sequence ID" value="MPM41286.1"/>
    <property type="molecule type" value="Genomic_DNA"/>
</dbReference>
<name>A0A644ZK81_9ZZZZ</name>
<comment type="caution">
    <text evidence="1">The sequence shown here is derived from an EMBL/GenBank/DDBJ whole genome shotgun (WGS) entry which is preliminary data.</text>
</comment>
<dbReference type="AlphaFoldDB" id="A0A644ZK81"/>